<reference evidence="1 2" key="1">
    <citation type="journal article" date="2020" name="Mol. Biol. Evol.">
        <title>Distinct Expression and Methylation Patterns for Genes with Different Fates following a Single Whole-Genome Duplication in Flowering Plants.</title>
        <authorList>
            <person name="Shi T."/>
            <person name="Rahmani R.S."/>
            <person name="Gugger P.F."/>
            <person name="Wang M."/>
            <person name="Li H."/>
            <person name="Zhang Y."/>
            <person name="Li Z."/>
            <person name="Wang Q."/>
            <person name="Van de Peer Y."/>
            <person name="Marchal K."/>
            <person name="Chen J."/>
        </authorList>
    </citation>
    <scope>NUCLEOTIDE SEQUENCE [LARGE SCALE GENOMIC DNA]</scope>
    <source>
        <tissue evidence="1">Leaf</tissue>
    </source>
</reference>
<evidence type="ECO:0000313" key="2">
    <source>
        <dbReference type="Proteomes" id="UP000607653"/>
    </source>
</evidence>
<dbReference type="AlphaFoldDB" id="A0A822YBV3"/>
<keyword evidence="2" id="KW-1185">Reference proteome</keyword>
<comment type="caution">
    <text evidence="1">The sequence shown here is derived from an EMBL/GenBank/DDBJ whole genome shotgun (WGS) entry which is preliminary data.</text>
</comment>
<accession>A0A822YBV3</accession>
<organism evidence="1 2">
    <name type="scientific">Nelumbo nucifera</name>
    <name type="common">Sacred lotus</name>
    <dbReference type="NCBI Taxonomy" id="4432"/>
    <lineage>
        <taxon>Eukaryota</taxon>
        <taxon>Viridiplantae</taxon>
        <taxon>Streptophyta</taxon>
        <taxon>Embryophyta</taxon>
        <taxon>Tracheophyta</taxon>
        <taxon>Spermatophyta</taxon>
        <taxon>Magnoliopsida</taxon>
        <taxon>Proteales</taxon>
        <taxon>Nelumbonaceae</taxon>
        <taxon>Nelumbo</taxon>
    </lineage>
</organism>
<gene>
    <name evidence="1" type="ORF">HUJ06_029953</name>
</gene>
<dbReference type="EMBL" id="DUZY01000002">
    <property type="protein sequence ID" value="DAD28485.1"/>
    <property type="molecule type" value="Genomic_DNA"/>
</dbReference>
<sequence length="64" mass="7209">MPSKSPSLSLKSNEFINHVPHSVFAFVEMNVEHLQTPFLQNQAIVIERRIVLCKLAATTRSCSL</sequence>
<protein>
    <submittedName>
        <fullName evidence="1">Uncharacterized protein</fullName>
    </submittedName>
</protein>
<evidence type="ECO:0000313" key="1">
    <source>
        <dbReference type="EMBL" id="DAD28485.1"/>
    </source>
</evidence>
<proteinExistence type="predicted"/>
<name>A0A822YBV3_NELNU</name>
<dbReference type="Proteomes" id="UP000607653">
    <property type="component" value="Unassembled WGS sequence"/>
</dbReference>